<name>A0A382QXA5_9ZZZZ</name>
<evidence type="ECO:0000313" key="1">
    <source>
        <dbReference type="EMBL" id="SVC88971.1"/>
    </source>
</evidence>
<proteinExistence type="predicted"/>
<protein>
    <submittedName>
        <fullName evidence="1">Uncharacterized protein</fullName>
    </submittedName>
</protein>
<feature type="non-terminal residue" evidence="1">
    <location>
        <position position="47"/>
    </location>
</feature>
<sequence length="47" mass="5324">MSQITDQIHDSEIEDILENSLRGTRPEYGDYIRLLDSDNVSLMGLVA</sequence>
<gene>
    <name evidence="1" type="ORF">METZ01_LOCUS341825</name>
</gene>
<accession>A0A382QXA5</accession>
<dbReference type="EMBL" id="UINC01116910">
    <property type="protein sequence ID" value="SVC88971.1"/>
    <property type="molecule type" value="Genomic_DNA"/>
</dbReference>
<reference evidence="1" key="1">
    <citation type="submission" date="2018-05" db="EMBL/GenBank/DDBJ databases">
        <authorList>
            <person name="Lanie J.A."/>
            <person name="Ng W.-L."/>
            <person name="Kazmierczak K.M."/>
            <person name="Andrzejewski T.M."/>
            <person name="Davidsen T.M."/>
            <person name="Wayne K.J."/>
            <person name="Tettelin H."/>
            <person name="Glass J.I."/>
            <person name="Rusch D."/>
            <person name="Podicherti R."/>
            <person name="Tsui H.-C.T."/>
            <person name="Winkler M.E."/>
        </authorList>
    </citation>
    <scope>NUCLEOTIDE SEQUENCE</scope>
</reference>
<organism evidence="1">
    <name type="scientific">marine metagenome</name>
    <dbReference type="NCBI Taxonomy" id="408172"/>
    <lineage>
        <taxon>unclassified sequences</taxon>
        <taxon>metagenomes</taxon>
        <taxon>ecological metagenomes</taxon>
    </lineage>
</organism>
<dbReference type="AlphaFoldDB" id="A0A382QXA5"/>